<dbReference type="Pfam" id="PF05426">
    <property type="entry name" value="Alginate_lyase"/>
    <property type="match status" value="1"/>
</dbReference>
<evidence type="ECO:0000313" key="5">
    <source>
        <dbReference type="EMBL" id="TBU63440.1"/>
    </source>
</evidence>
<feature type="domain" description="Alginate lyase" evidence="4">
    <location>
        <begin position="67"/>
        <end position="355"/>
    </location>
</feature>
<dbReference type="GO" id="GO:0042597">
    <property type="term" value="C:periplasmic space"/>
    <property type="evidence" value="ECO:0007669"/>
    <property type="project" value="InterPro"/>
</dbReference>
<dbReference type="GO" id="GO:0016829">
    <property type="term" value="F:lyase activity"/>
    <property type="evidence" value="ECO:0007669"/>
    <property type="project" value="UniProtKB-KW"/>
</dbReference>
<name>A0A4Q9Q8C4_9APHY</name>
<keyword evidence="2 5" id="KW-0456">Lyase</keyword>
<dbReference type="InterPro" id="IPR008397">
    <property type="entry name" value="Alginate_lyase_dom"/>
</dbReference>
<sequence length="461" mass="49857">MYSSISLLAAAASLLTLSAPVLSFTSYANDFIDPKLILSKDFSNVTVDAQATILAWADELAAEGPWSVMNKTYAAPSGNKHDYMSWAPYWWPDCSKVGNTTELTPQQIWVTCPYVVKDGQFNPDGRTVDDVGEFDDIANAILYNALAWALTGTSEYSSRVAQYVSVWFLDGDTAMTPNLNYGQMQRGPTGQNGTHTGILDLKCMAKVVSVVLLLREGKAAEWTSDIDAGLTNWTTSYIQWLTGAGIALEEKAAPNNHGTFYYNQLAALQILVGDTTGANQTLHEYFTTQYQWQIAANGDQPLETARTRPYHYRAYNLAAMITNAKLGEYLGYSVWNLTTGKGTTIKDALDYAITLSPGNETADELWPNVVAVGAVYGDPDGSLSNFMSQHAGSSYPSDAQFLWNQPFSDSGFVAASKNASDNAGAAQHSGTGNGAARLCRGVWETFAMGFPGAILTLLLAA</sequence>
<protein>
    <submittedName>
        <fullName evidence="5">Chondroitin AC/alginate lyase</fullName>
    </submittedName>
</protein>
<evidence type="ECO:0000313" key="6">
    <source>
        <dbReference type="Proteomes" id="UP000292082"/>
    </source>
</evidence>
<reference evidence="5 6" key="1">
    <citation type="submission" date="2019-01" db="EMBL/GenBank/DDBJ databases">
        <title>Draft genome sequences of three monokaryotic isolates of the white-rot basidiomycete fungus Dichomitus squalens.</title>
        <authorList>
            <consortium name="DOE Joint Genome Institute"/>
            <person name="Lopez S.C."/>
            <person name="Andreopoulos B."/>
            <person name="Pangilinan J."/>
            <person name="Lipzen A."/>
            <person name="Riley R."/>
            <person name="Ahrendt S."/>
            <person name="Ng V."/>
            <person name="Barry K."/>
            <person name="Daum C."/>
            <person name="Grigoriev I.V."/>
            <person name="Hilden K.S."/>
            <person name="Makela M.R."/>
            <person name="de Vries R.P."/>
        </authorList>
    </citation>
    <scope>NUCLEOTIDE SEQUENCE [LARGE SCALE GENOMIC DNA]</scope>
    <source>
        <strain evidence="5 6">CBS 464.89</strain>
    </source>
</reference>
<feature type="signal peptide" evidence="3">
    <location>
        <begin position="1"/>
        <end position="23"/>
    </location>
</feature>
<feature type="chain" id="PRO_5020206117" evidence="3">
    <location>
        <begin position="24"/>
        <end position="461"/>
    </location>
</feature>
<dbReference type="Gene3D" id="1.50.10.100">
    <property type="entry name" value="Chondroitin AC/alginate lyase"/>
    <property type="match status" value="1"/>
</dbReference>
<evidence type="ECO:0000256" key="2">
    <source>
        <dbReference type="ARBA" id="ARBA00023239"/>
    </source>
</evidence>
<dbReference type="STRING" id="114155.A0A4Q9Q8C4"/>
<evidence type="ECO:0000259" key="4">
    <source>
        <dbReference type="Pfam" id="PF05426"/>
    </source>
</evidence>
<keyword evidence="1 3" id="KW-0732">Signal</keyword>
<dbReference type="InterPro" id="IPR008929">
    <property type="entry name" value="Chondroitin_lyas"/>
</dbReference>
<proteinExistence type="predicted"/>
<dbReference type="Proteomes" id="UP000292082">
    <property type="component" value="Unassembled WGS sequence"/>
</dbReference>
<accession>A0A4Q9Q8C4</accession>
<organism evidence="5 6">
    <name type="scientific">Dichomitus squalens</name>
    <dbReference type="NCBI Taxonomy" id="114155"/>
    <lineage>
        <taxon>Eukaryota</taxon>
        <taxon>Fungi</taxon>
        <taxon>Dikarya</taxon>
        <taxon>Basidiomycota</taxon>
        <taxon>Agaricomycotina</taxon>
        <taxon>Agaricomycetes</taxon>
        <taxon>Polyporales</taxon>
        <taxon>Polyporaceae</taxon>
        <taxon>Dichomitus</taxon>
    </lineage>
</organism>
<dbReference type="EMBL" id="ML145089">
    <property type="protein sequence ID" value="TBU63440.1"/>
    <property type="molecule type" value="Genomic_DNA"/>
</dbReference>
<evidence type="ECO:0000256" key="1">
    <source>
        <dbReference type="ARBA" id="ARBA00022729"/>
    </source>
</evidence>
<dbReference type="SUPFAM" id="SSF48230">
    <property type="entry name" value="Chondroitin AC/alginate lyase"/>
    <property type="match status" value="1"/>
</dbReference>
<evidence type="ECO:0000256" key="3">
    <source>
        <dbReference type="SAM" id="SignalP"/>
    </source>
</evidence>
<gene>
    <name evidence="5" type="ORF">BD310DRAFT_579383</name>
</gene>
<keyword evidence="6" id="KW-1185">Reference proteome</keyword>
<dbReference type="AlphaFoldDB" id="A0A4Q9Q8C4"/>